<comment type="caution">
    <text evidence="1">The sequence shown here is derived from an EMBL/GenBank/DDBJ whole genome shotgun (WGS) entry which is preliminary data.</text>
</comment>
<sequence length="174" mass="18300">MRSSALILVIASYGLLFALLVAGEIDYFNNAQRFGAQAQHTVGDTKWSGAAGLHKLPGGKADAFGNIAAQVQHSAGKNRFDVGFNAEARVGKQPDAFVNVVAQANHNFGKDKNKELHVNVGALGRPGEKPVFEANVGLKGGEGRASWFAGAGVQGRHGEKPQPVAYALSSQFIC</sequence>
<protein>
    <submittedName>
        <fullName evidence="1">Uncharacterized protein</fullName>
    </submittedName>
</protein>
<keyword evidence="2" id="KW-1185">Reference proteome</keyword>
<reference evidence="1" key="1">
    <citation type="submission" date="2022-06" db="EMBL/GenBank/DDBJ databases">
        <title>Genome Sequence of Candolleomyces eurysporus.</title>
        <authorList>
            <person name="Buettner E."/>
        </authorList>
    </citation>
    <scope>NUCLEOTIDE SEQUENCE</scope>
    <source>
        <strain evidence="1">VTCC 930004</strain>
    </source>
</reference>
<dbReference type="AlphaFoldDB" id="A0A9W8JMF2"/>
<organism evidence="1 2">
    <name type="scientific">Candolleomyces eurysporus</name>
    <dbReference type="NCBI Taxonomy" id="2828524"/>
    <lineage>
        <taxon>Eukaryota</taxon>
        <taxon>Fungi</taxon>
        <taxon>Dikarya</taxon>
        <taxon>Basidiomycota</taxon>
        <taxon>Agaricomycotina</taxon>
        <taxon>Agaricomycetes</taxon>
        <taxon>Agaricomycetidae</taxon>
        <taxon>Agaricales</taxon>
        <taxon>Agaricineae</taxon>
        <taxon>Psathyrellaceae</taxon>
        <taxon>Candolleomyces</taxon>
    </lineage>
</organism>
<evidence type="ECO:0000313" key="2">
    <source>
        <dbReference type="Proteomes" id="UP001140091"/>
    </source>
</evidence>
<accession>A0A9W8JMF2</accession>
<gene>
    <name evidence="1" type="ORF">H1R20_g1559</name>
</gene>
<name>A0A9W8JMF2_9AGAR</name>
<feature type="non-terminal residue" evidence="1">
    <location>
        <position position="1"/>
    </location>
</feature>
<dbReference type="EMBL" id="JANBPK010000481">
    <property type="protein sequence ID" value="KAJ2935534.1"/>
    <property type="molecule type" value="Genomic_DNA"/>
</dbReference>
<dbReference type="Proteomes" id="UP001140091">
    <property type="component" value="Unassembled WGS sequence"/>
</dbReference>
<evidence type="ECO:0000313" key="1">
    <source>
        <dbReference type="EMBL" id="KAJ2935534.1"/>
    </source>
</evidence>
<proteinExistence type="predicted"/>